<dbReference type="Gene3D" id="2.60.120.260">
    <property type="entry name" value="Galactose-binding domain-like"/>
    <property type="match status" value="2"/>
</dbReference>
<dbReference type="Gene3D" id="1.20.1050.60">
    <property type="entry name" value="alpha-1,2-mannosidase"/>
    <property type="match status" value="1"/>
</dbReference>
<gene>
    <name evidence="5" type="ORF">GCM10007368_26200</name>
</gene>
<feature type="region of interest" description="Disordered" evidence="2">
    <location>
        <begin position="61"/>
        <end position="84"/>
    </location>
</feature>
<dbReference type="SMART" id="SM00606">
    <property type="entry name" value="CBD_IV"/>
    <property type="match status" value="2"/>
</dbReference>
<accession>A0ABQ2BAJ2</accession>
<feature type="region of interest" description="Disordered" evidence="2">
    <location>
        <begin position="1158"/>
        <end position="1178"/>
    </location>
</feature>
<sequence length="1459" mass="153843">MTAIRRRGGRLVAGTLAAALAVVGLAPAASAAPAAPAAADDRDLASLVDVFVGTEGDFGNDMPAAQAPNGLAKINPRTMPGRNNTGYDYAQSQISGFTHTNLDGVGGSGGGGDILVVPTSGTYTSRPDTSTYAHPFSHDDEVGSPGYYAVGLGNVAGTDGAITAAPGTIEAEVTATTRSGVHRYDFPAGSTPSLVVDLSTNNTSRIASSLDVSSLDDGRVAIAGSFTGHFYNASYTMHYYATTTRPVEGVQTWGDDRELTDATVQDGKDTGAILTFDAAARDDVGLEVTVSPVSAAQAKADQEAELGGLGFDQVHERTRAEWNRTLGKVDVTASVATDPTGELERLFYTHLYRMFAMPMNATSTSGTYRGVDGTVHRAQGFTYYDSWATWDDFRKFSVLAYIDPSLYRDMVQSMVYLFADAEAEGSGGGLGGLTHTVPTVRWERSAVVVADAIAKGYTGLERLDEAYPALERLVGRYSDADRERGYVPGDPGATVQRGYDQWGLSIVADELGLADEAQELREQAALPIENLVKPGAWTAPDGTEVGVLTPRAADGSWQSADHEKFEAAKLYQGTLWQYHWYDAYDMDALVEAMGGTEAARLAMRHMFGEDAAEDDGSGMLHSNANEIDLQAPYLFNYVGEPSLTQKWTRAIYTKPTWNRYIGTGSTSFFPSGGGEFTPPIRTKVYQLDPRGMLATMDNDAGTMSTMFVAAAIGLFPVTAGSSQYQVGSPFFDSAVIGYDDGTTFTVTADGVSEDDFYVRSASLDGAPFDNTWVDYSTLVGGGDLAFRMDDEPSDWGTDTEPPYSMSTVTDGGDEGGYRVAADPATVRAGADGGVDATVTLTLSGGAKLAARPGTELVASGDATVERLPDGVDATVTVSSRKRLTVALSGTASDAARFYVRLRDSALAGGVEASALRGEGISLRSPLRLSVARAERSALADLVDDAVAVRKAHYSSVSFARFTAALERAQGLLADDGSSSVDLRFAVDRLEAAIDGLDITGGGFRVLEGEESEGWSGGELSNEANGSSGNLGGVRSGAWVQYQDMTFDGDARPGYLTVAYATSFGPGEEPSTVVVHGGDVDGPVVATVDLAGTGGWGNYREVTVPLDDARALVDAGVVTFELRAPDGRSWVANVDWFRFGEDPPVQGAPEVTVEAESWTEHSGRGLKNESSTWASGPVTNVGGTADGDWLAYGEVDLGAAPLEQLTVHYVHNSSRCGNGSALEVYLDEFDPAAPGEPFATVPLPTTGTGWSDDGVATIDLPGPVSGTHEVFVRLTTEAYANHPYVANVDGMTFSTPVDVPPVDTTALAEVVAEAEHLEGDGERYGRIDFGVFVRELDAARALLAADDATQELVDDRARRLSLAADQLVPTDDLVPVSVDVATECRGRKPFVQVAVTNTSDERTDVTVAAVGTERVRSGLEPGDTWRTSVPAHGRTLDAGNVTVSAGGGTTTHEYAGRSCR</sequence>
<dbReference type="InterPro" id="IPR014718">
    <property type="entry name" value="GH-type_carb-bd"/>
</dbReference>
<reference evidence="6" key="1">
    <citation type="journal article" date="2019" name="Int. J. Syst. Evol. Microbiol.">
        <title>The Global Catalogue of Microorganisms (GCM) 10K type strain sequencing project: providing services to taxonomists for standard genome sequencing and annotation.</title>
        <authorList>
            <consortium name="The Broad Institute Genomics Platform"/>
            <consortium name="The Broad Institute Genome Sequencing Center for Infectious Disease"/>
            <person name="Wu L."/>
            <person name="Ma J."/>
        </authorList>
    </citation>
    <scope>NUCLEOTIDE SEQUENCE [LARGE SCALE GENOMIC DNA]</scope>
    <source>
        <strain evidence="6">CCM 8653</strain>
    </source>
</reference>
<feature type="domain" description="CBM6" evidence="4">
    <location>
        <begin position="1004"/>
        <end position="1139"/>
    </location>
</feature>
<name>A0ABQ2BAJ2_9MICO</name>
<dbReference type="Pfam" id="PF07971">
    <property type="entry name" value="Glyco_hydro_92"/>
    <property type="match status" value="2"/>
</dbReference>
<keyword evidence="1 3" id="KW-0732">Signal</keyword>
<comment type="caution">
    <text evidence="5">The sequence shown here is derived from an EMBL/GenBank/DDBJ whole genome shotgun (WGS) entry which is preliminary data.</text>
</comment>
<dbReference type="Proteomes" id="UP000632535">
    <property type="component" value="Unassembled WGS sequence"/>
</dbReference>
<feature type="chain" id="PRO_5045358681" description="CBM6 domain-containing protein" evidence="3">
    <location>
        <begin position="32"/>
        <end position="1459"/>
    </location>
</feature>
<dbReference type="PANTHER" id="PTHR12143:SF39">
    <property type="entry name" value="SECRETED PROTEIN"/>
    <property type="match status" value="1"/>
</dbReference>
<dbReference type="Pfam" id="PF03422">
    <property type="entry name" value="CBM_6"/>
    <property type="match status" value="2"/>
</dbReference>
<evidence type="ECO:0000256" key="3">
    <source>
        <dbReference type="SAM" id="SignalP"/>
    </source>
</evidence>
<feature type="domain" description="CBM6" evidence="4">
    <location>
        <begin position="1150"/>
        <end position="1293"/>
    </location>
</feature>
<evidence type="ECO:0000256" key="2">
    <source>
        <dbReference type="SAM" id="MobiDB-lite"/>
    </source>
</evidence>
<protein>
    <recommendedName>
        <fullName evidence="4">CBM6 domain-containing protein</fullName>
    </recommendedName>
</protein>
<dbReference type="InterPro" id="IPR008979">
    <property type="entry name" value="Galactose-bd-like_sf"/>
</dbReference>
<organism evidence="5 6">
    <name type="scientific">Isoptericola cucumis</name>
    <dbReference type="NCBI Taxonomy" id="1776856"/>
    <lineage>
        <taxon>Bacteria</taxon>
        <taxon>Bacillati</taxon>
        <taxon>Actinomycetota</taxon>
        <taxon>Actinomycetes</taxon>
        <taxon>Micrococcales</taxon>
        <taxon>Promicromonosporaceae</taxon>
        <taxon>Isoptericola</taxon>
    </lineage>
</organism>
<dbReference type="InterPro" id="IPR050883">
    <property type="entry name" value="PNGase"/>
</dbReference>
<dbReference type="InterPro" id="IPR008928">
    <property type="entry name" value="6-hairpin_glycosidase_sf"/>
</dbReference>
<dbReference type="InterPro" id="IPR006584">
    <property type="entry name" value="Cellulose-bd_IV"/>
</dbReference>
<feature type="signal peptide" evidence="3">
    <location>
        <begin position="1"/>
        <end position="31"/>
    </location>
</feature>
<dbReference type="InterPro" id="IPR005084">
    <property type="entry name" value="CBM6"/>
</dbReference>
<dbReference type="EMBL" id="BMDG01000008">
    <property type="protein sequence ID" value="GGI09442.1"/>
    <property type="molecule type" value="Genomic_DNA"/>
</dbReference>
<evidence type="ECO:0000313" key="6">
    <source>
        <dbReference type="Proteomes" id="UP000632535"/>
    </source>
</evidence>
<dbReference type="Gene3D" id="2.70.98.10">
    <property type="match status" value="1"/>
</dbReference>
<dbReference type="Gene3D" id="3.30.2080.10">
    <property type="entry name" value="GH92 mannosidase domain"/>
    <property type="match status" value="1"/>
</dbReference>
<dbReference type="SUPFAM" id="SSF48208">
    <property type="entry name" value="Six-hairpin glycosidases"/>
    <property type="match status" value="1"/>
</dbReference>
<evidence type="ECO:0000256" key="1">
    <source>
        <dbReference type="ARBA" id="ARBA00022729"/>
    </source>
</evidence>
<dbReference type="CDD" id="cd04084">
    <property type="entry name" value="CBM6_xylanase-like"/>
    <property type="match status" value="2"/>
</dbReference>
<dbReference type="SUPFAM" id="SSF49785">
    <property type="entry name" value="Galactose-binding domain-like"/>
    <property type="match status" value="2"/>
</dbReference>
<proteinExistence type="predicted"/>
<dbReference type="PROSITE" id="PS51175">
    <property type="entry name" value="CBM6"/>
    <property type="match status" value="2"/>
</dbReference>
<dbReference type="RefSeq" id="WP_188524150.1">
    <property type="nucleotide sequence ID" value="NZ_BMDG01000008.1"/>
</dbReference>
<dbReference type="InterPro" id="IPR041371">
    <property type="entry name" value="GH92_N"/>
</dbReference>
<dbReference type="PANTHER" id="PTHR12143">
    <property type="entry name" value="PEPTIDE N-GLYCANASE PNGASE -RELATED"/>
    <property type="match status" value="1"/>
</dbReference>
<evidence type="ECO:0000259" key="4">
    <source>
        <dbReference type="PROSITE" id="PS51175"/>
    </source>
</evidence>
<dbReference type="InterPro" id="IPR012939">
    <property type="entry name" value="Glyco_hydro_92"/>
</dbReference>
<feature type="compositionally biased region" description="Polar residues" evidence="2">
    <location>
        <begin position="1167"/>
        <end position="1178"/>
    </location>
</feature>
<dbReference type="Pfam" id="PF17678">
    <property type="entry name" value="Glyco_hydro_92N"/>
    <property type="match status" value="1"/>
</dbReference>
<keyword evidence="6" id="KW-1185">Reference proteome</keyword>
<dbReference type="Gene3D" id="1.20.1610.10">
    <property type="entry name" value="alpha-1,2-mannosidases domains"/>
    <property type="match status" value="1"/>
</dbReference>
<evidence type="ECO:0000313" key="5">
    <source>
        <dbReference type="EMBL" id="GGI09442.1"/>
    </source>
</evidence>